<dbReference type="KEGG" id="abi:Aboo_1029"/>
<sequence length="390" mass="45148">MYVHRDLEDKFKKVADSYSVVALVGPRQSGKTTMLKELMKGHNSSYVLFDDPDARRLFDEDIKKFMVQYIEGYDLAVLDEVQYCKDPGSKLKYLADTGHRLWITSSSEIILSKDVLSFLVGRVGILRLNTFNIHEFLRAKGYKVLDEEILKRAVWEHTLYGGFPRVVLEESIEMKKEHLRNLHETMILKDVSRSFSIENIGMVERLSKYIAVNSGTLLSYSNMANALGISYQTLRKYLDALRKSGIIVEVPPFFTNRSREITKQPKIYFLDTGLRNSVAGFYPREMDGLLFENYVLSELIKMGLEPRYWRTKSKAEVDFIVERDGKIVPIEVKLQAKPEKVEKSMRAFIEKYEPEYALVVLYSGEKGEKRVNSTNVLFEDIEGLWKIMSH</sequence>
<dbReference type="InterPro" id="IPR041682">
    <property type="entry name" value="AAA_14"/>
</dbReference>
<evidence type="ECO:0000313" key="3">
    <source>
        <dbReference type="EMBL" id="ADD08838.1"/>
    </source>
</evidence>
<dbReference type="AlphaFoldDB" id="B5IHF1"/>
<dbReference type="SUPFAM" id="SSF52980">
    <property type="entry name" value="Restriction endonuclease-like"/>
    <property type="match status" value="1"/>
</dbReference>
<protein>
    <submittedName>
        <fullName evidence="3">AAA ATPase</fullName>
    </submittedName>
</protein>
<dbReference type="GeneID" id="8827986"/>
<dbReference type="PANTHER" id="PTHR43566">
    <property type="entry name" value="CONSERVED PROTEIN"/>
    <property type="match status" value="1"/>
</dbReference>
<dbReference type="OrthoDB" id="371918at2157"/>
<proteinExistence type="predicted"/>
<dbReference type="Proteomes" id="UP000001400">
    <property type="component" value="Chromosome"/>
</dbReference>
<evidence type="ECO:0000259" key="2">
    <source>
        <dbReference type="Pfam" id="PF13635"/>
    </source>
</evidence>
<dbReference type="InterPro" id="IPR027417">
    <property type="entry name" value="P-loop_NTPase"/>
</dbReference>
<dbReference type="InterPro" id="IPR036390">
    <property type="entry name" value="WH_DNA-bd_sf"/>
</dbReference>
<gene>
    <name evidence="3" type="ordered locus">Aboo_1029</name>
</gene>
<feature type="domain" description="AAA" evidence="1">
    <location>
        <begin position="19"/>
        <end position="137"/>
    </location>
</feature>
<evidence type="ECO:0000259" key="1">
    <source>
        <dbReference type="Pfam" id="PF13173"/>
    </source>
</evidence>
<dbReference type="Pfam" id="PF13635">
    <property type="entry name" value="DUF4143"/>
    <property type="match status" value="1"/>
</dbReference>
<dbReference type="Pfam" id="PF13173">
    <property type="entry name" value="AAA_14"/>
    <property type="match status" value="1"/>
</dbReference>
<dbReference type="EMBL" id="CP001941">
    <property type="protein sequence ID" value="ADD08838.1"/>
    <property type="molecule type" value="Genomic_DNA"/>
</dbReference>
<feature type="domain" description="DUF4143" evidence="2">
    <location>
        <begin position="189"/>
        <end position="334"/>
    </location>
</feature>
<dbReference type="PANTHER" id="PTHR43566:SF1">
    <property type="entry name" value="AAA+ ATPASE DOMAIN-CONTAINING PROTEIN"/>
    <property type="match status" value="1"/>
</dbReference>
<dbReference type="HOGENOM" id="CLU_041527_3_1_2"/>
<organism evidence="3 4">
    <name type="scientific">Aciduliprofundum boonei (strain DSM 19572 / T469)</name>
    <dbReference type="NCBI Taxonomy" id="439481"/>
    <lineage>
        <taxon>Archaea</taxon>
        <taxon>Methanobacteriati</taxon>
        <taxon>Thermoplasmatota</taxon>
        <taxon>DHVE2 group</taxon>
        <taxon>Candidatus Aciduliprofundum</taxon>
    </lineage>
</organism>
<accession>B5IHF1</accession>
<dbReference type="RefSeq" id="WP_008086688.1">
    <property type="nucleotide sequence ID" value="NC_013926.1"/>
</dbReference>
<reference evidence="3" key="1">
    <citation type="submission" date="2010-02" db="EMBL/GenBank/DDBJ databases">
        <title>Complete sequence of Aciduliprofundum boonei T469.</title>
        <authorList>
            <consortium name="US DOE Joint Genome Institute"/>
            <person name="Lucas S."/>
            <person name="Copeland A."/>
            <person name="Lapidus A."/>
            <person name="Cheng J.-F."/>
            <person name="Bruce D."/>
            <person name="Goodwin L."/>
            <person name="Pitluck S."/>
            <person name="Saunders E."/>
            <person name="Detter J.C."/>
            <person name="Han C."/>
            <person name="Tapia R."/>
            <person name="Land M."/>
            <person name="Hauser L."/>
            <person name="Kyrpides N."/>
            <person name="Mikhailova N."/>
            <person name="Flores G."/>
            <person name="Reysenbach A.-L."/>
            <person name="Woyke T."/>
        </authorList>
    </citation>
    <scope>NUCLEOTIDE SEQUENCE</scope>
    <source>
        <strain evidence="3">T469</strain>
    </source>
</reference>
<evidence type="ECO:0000313" key="4">
    <source>
        <dbReference type="Proteomes" id="UP000001400"/>
    </source>
</evidence>
<keyword evidence="4" id="KW-1185">Reference proteome</keyword>
<dbReference type="STRING" id="439481.Aboo_1029"/>
<dbReference type="SUPFAM" id="SSF46785">
    <property type="entry name" value="Winged helix' DNA-binding domain"/>
    <property type="match status" value="1"/>
</dbReference>
<name>B5IHF1_ACIB4</name>
<dbReference type="InterPro" id="IPR025420">
    <property type="entry name" value="DUF4143"/>
</dbReference>
<dbReference type="InterPro" id="IPR011335">
    <property type="entry name" value="Restrct_endonuc-II-like"/>
</dbReference>
<dbReference type="SUPFAM" id="SSF52540">
    <property type="entry name" value="P-loop containing nucleoside triphosphate hydrolases"/>
    <property type="match status" value="1"/>
</dbReference>
<dbReference type="eggNOG" id="arCOG03167">
    <property type="taxonomic scope" value="Archaea"/>
</dbReference>